<name>A0A6M3LVF2_9ZZZZ</name>
<evidence type="ECO:0000313" key="2">
    <source>
        <dbReference type="EMBL" id="QJB04554.1"/>
    </source>
</evidence>
<organism evidence="1">
    <name type="scientific">viral metagenome</name>
    <dbReference type="NCBI Taxonomy" id="1070528"/>
    <lineage>
        <taxon>unclassified sequences</taxon>
        <taxon>metagenomes</taxon>
        <taxon>organismal metagenomes</taxon>
    </lineage>
</organism>
<proteinExistence type="predicted"/>
<accession>A0A6M3LVF2</accession>
<dbReference type="EMBL" id="MT143646">
    <property type="protein sequence ID" value="QJA99370.1"/>
    <property type="molecule type" value="Genomic_DNA"/>
</dbReference>
<dbReference type="AlphaFoldDB" id="A0A6M3LVF2"/>
<reference evidence="1" key="1">
    <citation type="submission" date="2020-03" db="EMBL/GenBank/DDBJ databases">
        <title>The deep terrestrial virosphere.</title>
        <authorList>
            <person name="Holmfeldt K."/>
            <person name="Nilsson E."/>
            <person name="Simone D."/>
            <person name="Lopez-Fernandez M."/>
            <person name="Wu X."/>
            <person name="de Brujin I."/>
            <person name="Lundin D."/>
            <person name="Andersson A."/>
            <person name="Bertilsson S."/>
            <person name="Dopson M."/>
        </authorList>
    </citation>
    <scope>NUCLEOTIDE SEQUENCE</scope>
    <source>
        <strain evidence="1">MM171A01100</strain>
        <strain evidence="2">MM171B00234</strain>
    </source>
</reference>
<protein>
    <submittedName>
        <fullName evidence="1">Uncharacterized protein</fullName>
    </submittedName>
</protein>
<evidence type="ECO:0000313" key="1">
    <source>
        <dbReference type="EMBL" id="QJA99370.1"/>
    </source>
</evidence>
<sequence>MYWALTRLTTLPDPTKSVEDQDMKVLDILMYVEEVLLKEKEKEGKPE</sequence>
<gene>
    <name evidence="1" type="ORF">MM171A01100_0004</name>
    <name evidence="2" type="ORF">MM171B00234_0055</name>
</gene>
<dbReference type="EMBL" id="MT143884">
    <property type="protein sequence ID" value="QJB04554.1"/>
    <property type="molecule type" value="Genomic_DNA"/>
</dbReference>